<sequence>MIDCDAGGNGKAGDRVASGGLSRGVFAIAVFAVMAGCSANTADVTSTYGVSSSSLAENCKVFSAVTAHDNLAQKRSFALNEETAETVDLYEEILPGGPYYAESVKDVGEAHNFSRELADAAMRHYHVSRIKRGKGDVVGESAELLKSSLNQTSYVELAQTGRFSLGPSPNFGSYLPAVCRMQTICRTREAERHLMSPRCKAEW</sequence>
<dbReference type="AlphaFoldDB" id="A0A6G4QU09"/>
<organism evidence="1">
    <name type="scientific">Caulobacter sp. 602-2</name>
    <dbReference type="NCBI Taxonomy" id="2710887"/>
    <lineage>
        <taxon>Bacteria</taxon>
        <taxon>Pseudomonadati</taxon>
        <taxon>Pseudomonadota</taxon>
        <taxon>Alphaproteobacteria</taxon>
        <taxon>Caulobacterales</taxon>
        <taxon>Caulobacteraceae</taxon>
        <taxon>Caulobacter</taxon>
    </lineage>
</organism>
<name>A0A6G4QU09_9CAUL</name>
<evidence type="ECO:0000313" key="1">
    <source>
        <dbReference type="EMBL" id="NGM49012.1"/>
    </source>
</evidence>
<dbReference type="RefSeq" id="WP_165256801.1">
    <property type="nucleotide sequence ID" value="NZ_JAAKGT010000002.1"/>
</dbReference>
<dbReference type="EMBL" id="JAAKGT010000002">
    <property type="protein sequence ID" value="NGM49012.1"/>
    <property type="molecule type" value="Genomic_DNA"/>
</dbReference>
<accession>A0A6G4QU09</accession>
<gene>
    <name evidence="1" type="ORF">G5B46_05270</name>
</gene>
<protein>
    <submittedName>
        <fullName evidence="1">Uncharacterized protein</fullName>
    </submittedName>
</protein>
<proteinExistence type="predicted"/>
<reference evidence="1" key="1">
    <citation type="submission" date="2020-02" db="EMBL/GenBank/DDBJ databases">
        <authorList>
            <person name="Gao J."/>
            <person name="Sun J."/>
        </authorList>
    </citation>
    <scope>NUCLEOTIDE SEQUENCE</scope>
    <source>
        <strain evidence="1">602-2</strain>
    </source>
</reference>
<comment type="caution">
    <text evidence="1">The sequence shown here is derived from an EMBL/GenBank/DDBJ whole genome shotgun (WGS) entry which is preliminary data.</text>
</comment>